<accession>A0ABS2DLG6</accession>
<dbReference type="InterPro" id="IPR038720">
    <property type="entry name" value="YprB_RNase_H-like_dom"/>
</dbReference>
<gene>
    <name evidence="2" type="ORF">JR050_16655</name>
</gene>
<dbReference type="SUPFAM" id="SSF53098">
    <property type="entry name" value="Ribonuclease H-like"/>
    <property type="match status" value="1"/>
</dbReference>
<dbReference type="EMBL" id="JAFELM010000043">
    <property type="protein sequence ID" value="MBM6619293.1"/>
    <property type="molecule type" value="Genomic_DNA"/>
</dbReference>
<dbReference type="RefSeq" id="WP_204204729.1">
    <property type="nucleotide sequence ID" value="NZ_JAFELM010000043.1"/>
</dbReference>
<dbReference type="InterPro" id="IPR011990">
    <property type="entry name" value="TPR-like_helical_dom_sf"/>
</dbReference>
<evidence type="ECO:0000313" key="2">
    <source>
        <dbReference type="EMBL" id="MBM6619293.1"/>
    </source>
</evidence>
<dbReference type="Proteomes" id="UP001518925">
    <property type="component" value="Unassembled WGS sequence"/>
</dbReference>
<dbReference type="PANTHER" id="PTHR38462">
    <property type="entry name" value="EXONUCLEASE-LIKE PROTEIN"/>
    <property type="match status" value="1"/>
</dbReference>
<dbReference type="InterPro" id="IPR012337">
    <property type="entry name" value="RNaseH-like_sf"/>
</dbReference>
<dbReference type="Gene3D" id="1.25.40.10">
    <property type="entry name" value="Tetratricopeptide repeat domain"/>
    <property type="match status" value="1"/>
</dbReference>
<protein>
    <submittedName>
        <fullName evidence="2">Ribonuclease H-like domain-containing protein</fullName>
    </submittedName>
</protein>
<organism evidence="2 3">
    <name type="scientific">Bacillus suaedaesalsae</name>
    <dbReference type="NCBI Taxonomy" id="2810349"/>
    <lineage>
        <taxon>Bacteria</taxon>
        <taxon>Bacillati</taxon>
        <taxon>Bacillota</taxon>
        <taxon>Bacilli</taxon>
        <taxon>Bacillales</taxon>
        <taxon>Bacillaceae</taxon>
        <taxon>Bacillus</taxon>
    </lineage>
</organism>
<reference evidence="2 3" key="1">
    <citation type="submission" date="2021-02" db="EMBL/GenBank/DDBJ databases">
        <title>Bacillus sp. RD4P76, an endophyte from a halophyte.</title>
        <authorList>
            <person name="Sun J.-Q."/>
        </authorList>
    </citation>
    <scope>NUCLEOTIDE SEQUENCE [LARGE SCALE GENOMIC DNA]</scope>
    <source>
        <strain evidence="2 3">RD4P76</strain>
    </source>
</reference>
<feature type="domain" description="YprB ribonuclease H-like" evidence="1">
    <location>
        <begin position="104"/>
        <end position="272"/>
    </location>
</feature>
<name>A0ABS2DLG6_9BACI</name>
<dbReference type="Pfam" id="PF13482">
    <property type="entry name" value="RNase_H_2"/>
    <property type="match status" value="1"/>
</dbReference>
<proteinExistence type="predicted"/>
<sequence length="421" mass="49355">MSLKSKLNRMKKHLVSEDMKAEQKVEKNISTPSIPFLDDWKAFDAKPYFFENEYIFIREKVYPLTTMHGLYELGALNDTVKKWNCTSLEHPLSITGLSASDLFFFDTETTGLGGGTGNTIFLLGYARVYEDRIVVKQLFLPGPSSEVALYHYFLSDVDYNTLVTFNGKAFDWPQVKTRHTLIRDHVPKLPQFGHFDLLHASRRLWKTEYESLKLSVVEKEILNIHRTSDTPGFMAPMIYFHYLEDENPEGVFEIMKHNETDILTLISLYVHISNKVLDFGGKNTNTEQYEVARWFDSIGNREVAKKNYENLLQKTDSNAWETKSNLAALYKKEQNMKQAVVLWDELVSEAAPYKIRLHAAVELAKFFEHKKKDIQRAIHYTMKAKEVWEKEIKVKVQYVEKWEIELEKRYNRLQRKVRKIL</sequence>
<dbReference type="PANTHER" id="PTHR38462:SF1">
    <property type="entry name" value="YPRB RIBONUCLEASE H-LIKE DOMAIN-CONTAINING PROTEIN"/>
    <property type="match status" value="1"/>
</dbReference>
<evidence type="ECO:0000313" key="3">
    <source>
        <dbReference type="Proteomes" id="UP001518925"/>
    </source>
</evidence>
<keyword evidence="3" id="KW-1185">Reference proteome</keyword>
<comment type="caution">
    <text evidence="2">The sequence shown here is derived from an EMBL/GenBank/DDBJ whole genome shotgun (WGS) entry which is preliminary data.</text>
</comment>
<evidence type="ECO:0000259" key="1">
    <source>
        <dbReference type="Pfam" id="PF13482"/>
    </source>
</evidence>